<evidence type="ECO:0000313" key="2">
    <source>
        <dbReference type="EMBL" id="EAQ81027.1"/>
    </source>
</evidence>
<feature type="domain" description="Transposase IS200-like" evidence="1">
    <location>
        <begin position="3"/>
        <end position="48"/>
    </location>
</feature>
<evidence type="ECO:0000259" key="1">
    <source>
        <dbReference type="Pfam" id="PF01797"/>
    </source>
</evidence>
<comment type="caution">
    <text evidence="2">The sequence shown here is derived from an EMBL/GenBank/DDBJ whole genome shotgun (WGS) entry which is preliminary data.</text>
</comment>
<dbReference type="InterPro" id="IPR036515">
    <property type="entry name" value="Transposase_17_sf"/>
</dbReference>
<name>A3ZQT7_9BACT</name>
<dbReference type="EMBL" id="AANZ01000006">
    <property type="protein sequence ID" value="EAQ81027.1"/>
    <property type="molecule type" value="Genomic_DNA"/>
</dbReference>
<reference evidence="2 3" key="1">
    <citation type="submission" date="2006-02" db="EMBL/GenBank/DDBJ databases">
        <authorList>
            <person name="Amann R."/>
            <person name="Ferriera S."/>
            <person name="Johnson J."/>
            <person name="Kravitz S."/>
            <person name="Halpern A."/>
            <person name="Remington K."/>
            <person name="Beeson K."/>
            <person name="Tran B."/>
            <person name="Rogers Y.-H."/>
            <person name="Friedman R."/>
            <person name="Venter J.C."/>
        </authorList>
    </citation>
    <scope>NUCLEOTIDE SEQUENCE [LARGE SCALE GENOMIC DNA]</scope>
    <source>
        <strain evidence="2 3">DSM 3645</strain>
    </source>
</reference>
<organism evidence="2 3">
    <name type="scientific">Blastopirellula marina DSM 3645</name>
    <dbReference type="NCBI Taxonomy" id="314230"/>
    <lineage>
        <taxon>Bacteria</taxon>
        <taxon>Pseudomonadati</taxon>
        <taxon>Planctomycetota</taxon>
        <taxon>Planctomycetia</taxon>
        <taxon>Pirellulales</taxon>
        <taxon>Pirellulaceae</taxon>
        <taxon>Blastopirellula</taxon>
    </lineage>
</organism>
<sequence length="79" mass="9447">MINVKSSSSKCLKTKGPSYHDFYWQARYGAFSVSESKVSDVVEYIRQQEEYHQRFDFQTEFRTLCPRHGVVLDERFAWD</sequence>
<dbReference type="SUPFAM" id="SSF143422">
    <property type="entry name" value="Transposase IS200-like"/>
    <property type="match status" value="1"/>
</dbReference>
<accession>A3ZQT7</accession>
<dbReference type="GO" id="GO:0003677">
    <property type="term" value="F:DNA binding"/>
    <property type="evidence" value="ECO:0007669"/>
    <property type="project" value="InterPro"/>
</dbReference>
<dbReference type="GO" id="GO:0006313">
    <property type="term" value="P:DNA transposition"/>
    <property type="evidence" value="ECO:0007669"/>
    <property type="project" value="InterPro"/>
</dbReference>
<dbReference type="AlphaFoldDB" id="A3ZQT7"/>
<protein>
    <recommendedName>
        <fullName evidence="1">Transposase IS200-like domain-containing protein</fullName>
    </recommendedName>
</protein>
<evidence type="ECO:0000313" key="3">
    <source>
        <dbReference type="Proteomes" id="UP000004358"/>
    </source>
</evidence>
<dbReference type="Gene3D" id="3.30.70.1290">
    <property type="entry name" value="Transposase IS200-like"/>
    <property type="match status" value="1"/>
</dbReference>
<proteinExistence type="predicted"/>
<dbReference type="Proteomes" id="UP000004358">
    <property type="component" value="Unassembled WGS sequence"/>
</dbReference>
<dbReference type="eggNOG" id="COG1943">
    <property type="taxonomic scope" value="Bacteria"/>
</dbReference>
<dbReference type="HOGENOM" id="CLU_196545_0_0_0"/>
<dbReference type="GO" id="GO:0004803">
    <property type="term" value="F:transposase activity"/>
    <property type="evidence" value="ECO:0007669"/>
    <property type="project" value="InterPro"/>
</dbReference>
<dbReference type="InterPro" id="IPR002686">
    <property type="entry name" value="Transposase_17"/>
</dbReference>
<gene>
    <name evidence="2" type="ORF">DSM3645_20687</name>
</gene>
<dbReference type="Pfam" id="PF01797">
    <property type="entry name" value="Y1_Tnp"/>
    <property type="match status" value="1"/>
</dbReference>
<dbReference type="STRING" id="314230.DSM3645_20687"/>